<gene>
    <name evidence="1" type="ORF">LTS18_012851</name>
</gene>
<name>A0ACC3CX57_9PEZI</name>
<dbReference type="EMBL" id="JAWDJW010010234">
    <property type="protein sequence ID" value="KAK3048959.1"/>
    <property type="molecule type" value="Genomic_DNA"/>
</dbReference>
<dbReference type="Proteomes" id="UP001186974">
    <property type="component" value="Unassembled WGS sequence"/>
</dbReference>
<comment type="caution">
    <text evidence="1">The sequence shown here is derived from an EMBL/GenBank/DDBJ whole genome shotgun (WGS) entry which is preliminary data.</text>
</comment>
<evidence type="ECO:0000313" key="2">
    <source>
        <dbReference type="Proteomes" id="UP001186974"/>
    </source>
</evidence>
<feature type="non-terminal residue" evidence="1">
    <location>
        <position position="110"/>
    </location>
</feature>
<proteinExistence type="predicted"/>
<reference evidence="1" key="1">
    <citation type="submission" date="2024-09" db="EMBL/GenBank/DDBJ databases">
        <title>Black Yeasts Isolated from many extreme environments.</title>
        <authorList>
            <person name="Coleine C."/>
            <person name="Stajich J.E."/>
            <person name="Selbmann L."/>
        </authorList>
    </citation>
    <scope>NUCLEOTIDE SEQUENCE</scope>
    <source>
        <strain evidence="1">CCFEE 5737</strain>
    </source>
</reference>
<accession>A0ACC3CX57</accession>
<protein>
    <submittedName>
        <fullName evidence="1">Uncharacterized protein</fullName>
    </submittedName>
</protein>
<keyword evidence="2" id="KW-1185">Reference proteome</keyword>
<feature type="non-terminal residue" evidence="1">
    <location>
        <position position="1"/>
    </location>
</feature>
<evidence type="ECO:0000313" key="1">
    <source>
        <dbReference type="EMBL" id="KAK3048959.1"/>
    </source>
</evidence>
<sequence length="110" mass="12129">GSFDPFDSVPVQLEPRSMAVLDHFMVNISRSLVPIDVRKESNVIAAAWVTEAFVNRALMYSLLCATTLHLSNQGKTTLDEAELYKSMAVADINANLNTDARRTSDGNIWA</sequence>
<organism evidence="1 2">
    <name type="scientific">Coniosporium uncinatum</name>
    <dbReference type="NCBI Taxonomy" id="93489"/>
    <lineage>
        <taxon>Eukaryota</taxon>
        <taxon>Fungi</taxon>
        <taxon>Dikarya</taxon>
        <taxon>Ascomycota</taxon>
        <taxon>Pezizomycotina</taxon>
        <taxon>Dothideomycetes</taxon>
        <taxon>Dothideomycetes incertae sedis</taxon>
        <taxon>Coniosporium</taxon>
    </lineage>
</organism>